<dbReference type="EMBL" id="JBCNJP010000014">
    <property type="protein sequence ID" value="KAK9067565.1"/>
    <property type="molecule type" value="Genomic_DNA"/>
</dbReference>
<proteinExistence type="predicted"/>
<dbReference type="CDD" id="cd00590">
    <property type="entry name" value="RRM_SF"/>
    <property type="match status" value="1"/>
</dbReference>
<keyword evidence="1" id="KW-0694">RNA-binding</keyword>
<feature type="region of interest" description="Disordered" evidence="2">
    <location>
        <begin position="450"/>
        <end position="469"/>
    </location>
</feature>
<dbReference type="Pfam" id="PF00076">
    <property type="entry name" value="RRM_1"/>
    <property type="match status" value="1"/>
</dbReference>
<dbReference type="InterPro" id="IPR000504">
    <property type="entry name" value="RRM_dom"/>
</dbReference>
<protein>
    <recommendedName>
        <fullName evidence="3">RRM domain-containing protein</fullName>
    </recommendedName>
</protein>
<dbReference type="PROSITE" id="PS50102">
    <property type="entry name" value="RRM"/>
    <property type="match status" value="1"/>
</dbReference>
<dbReference type="InterPro" id="IPR035979">
    <property type="entry name" value="RBD_domain_sf"/>
</dbReference>
<evidence type="ECO:0000313" key="4">
    <source>
        <dbReference type="EMBL" id="KAK9067565.1"/>
    </source>
</evidence>
<dbReference type="InterPro" id="IPR012677">
    <property type="entry name" value="Nucleotide-bd_a/b_plait_sf"/>
</dbReference>
<evidence type="ECO:0000256" key="2">
    <source>
        <dbReference type="SAM" id="MobiDB-lite"/>
    </source>
</evidence>
<dbReference type="SUPFAM" id="SSF54928">
    <property type="entry name" value="RNA-binding domain, RBD"/>
    <property type="match status" value="1"/>
</dbReference>
<feature type="region of interest" description="Disordered" evidence="2">
    <location>
        <begin position="332"/>
        <end position="354"/>
    </location>
</feature>
<evidence type="ECO:0000259" key="3">
    <source>
        <dbReference type="PROSITE" id="PS50102"/>
    </source>
</evidence>
<keyword evidence="5" id="KW-1185">Reference proteome</keyword>
<accession>A0AAP0D7B0</accession>
<comment type="caution">
    <text evidence="4">The sequence shown here is derived from an EMBL/GenBank/DDBJ whole genome shotgun (WGS) entry which is preliminary data.</text>
</comment>
<dbReference type="PANTHER" id="PTHR34427:SF5">
    <property type="entry name" value="DUF4283 DOMAIN-CONTAINING PROTEIN"/>
    <property type="match status" value="1"/>
</dbReference>
<organism evidence="4 5">
    <name type="scientific">Deinandra increscens subsp. villosa</name>
    <dbReference type="NCBI Taxonomy" id="3103831"/>
    <lineage>
        <taxon>Eukaryota</taxon>
        <taxon>Viridiplantae</taxon>
        <taxon>Streptophyta</taxon>
        <taxon>Embryophyta</taxon>
        <taxon>Tracheophyta</taxon>
        <taxon>Spermatophyta</taxon>
        <taxon>Magnoliopsida</taxon>
        <taxon>eudicotyledons</taxon>
        <taxon>Gunneridae</taxon>
        <taxon>Pentapetalae</taxon>
        <taxon>asterids</taxon>
        <taxon>campanulids</taxon>
        <taxon>Asterales</taxon>
        <taxon>Asteraceae</taxon>
        <taxon>Asteroideae</taxon>
        <taxon>Heliantheae alliance</taxon>
        <taxon>Madieae</taxon>
        <taxon>Madiinae</taxon>
        <taxon>Deinandra</taxon>
    </lineage>
</organism>
<dbReference type="Proteomes" id="UP001408789">
    <property type="component" value="Unassembled WGS sequence"/>
</dbReference>
<feature type="domain" description="RRM" evidence="3">
    <location>
        <begin position="16"/>
        <end position="93"/>
    </location>
</feature>
<name>A0AAP0D7B0_9ASTR</name>
<sequence>MSHRNPIPETVQRRITKLFVTNLPDGCSGTDLAAQVRSFGQIYDLYIARKRDKGGNRFGFISMLDVKDKGDLLKSLRNIRMGEYKLWFSIAKFVLEDGEINTRRETTRNHKSSNVFNSRMEGPRAVPKSTAFVAENRSFKDSLVGKKIDVDNHVHAFSSMHGKALVVKMVDLQGLKNIKVILSELCQGTGKVQYLGGLDVFVSFEDSEAAEIVLEAAKLRVNTFSSVTIWSGQPLAFERIAWLKVKGIPLHLHTNNVVDVVGNLFGKVVHNASKGEYDHDLSYDIIGVLAGDGKRIDEEVTLNWNGRKFRVWVAEEFGEWIPDFVDVVDKKDGESVDSDSNVSETDDSVEDHSPEVEPVIGEVNDIEVNDAVVQPILETDIEVNGDINEIQSLLNEEGAEIEENNEDTFIPGIDFPFEENPIEEDPFVAPKVNKRKKFKKQELGRPSYGYVSSQESLKNGKKPKNDDMFGLDEMLGLSNKYSVLNAEALGSNSEDSGTDSLDLNKQPVRVEDCVTAPEQQAESQHTDGTIARLQDEEVHATIVLGEKMGTDLSNCNILIQESINQEGLQRGKR</sequence>
<dbReference type="AlphaFoldDB" id="A0AAP0D7B0"/>
<dbReference type="SMART" id="SM00360">
    <property type="entry name" value="RRM"/>
    <property type="match status" value="1"/>
</dbReference>
<dbReference type="GO" id="GO:0003723">
    <property type="term" value="F:RNA binding"/>
    <property type="evidence" value="ECO:0007669"/>
    <property type="project" value="UniProtKB-UniRule"/>
</dbReference>
<gene>
    <name evidence="4" type="ORF">SSX86_011676</name>
</gene>
<evidence type="ECO:0000256" key="1">
    <source>
        <dbReference type="PROSITE-ProRule" id="PRU00176"/>
    </source>
</evidence>
<dbReference type="PANTHER" id="PTHR34427">
    <property type="entry name" value="DUF4283 DOMAIN PROTEIN"/>
    <property type="match status" value="1"/>
</dbReference>
<dbReference type="Gene3D" id="3.30.70.330">
    <property type="match status" value="1"/>
</dbReference>
<evidence type="ECO:0000313" key="5">
    <source>
        <dbReference type="Proteomes" id="UP001408789"/>
    </source>
</evidence>
<reference evidence="4 5" key="1">
    <citation type="submission" date="2024-04" db="EMBL/GenBank/DDBJ databases">
        <title>The reference genome of an endangered Asteraceae, Deinandra increscens subsp. villosa, native to the Central Coast of California.</title>
        <authorList>
            <person name="Guilliams M."/>
            <person name="Hasenstab-Lehman K."/>
            <person name="Meyer R."/>
            <person name="Mcevoy S."/>
        </authorList>
    </citation>
    <scope>NUCLEOTIDE SEQUENCE [LARGE SCALE GENOMIC DNA]</scope>
    <source>
        <tissue evidence="4">Leaf</tissue>
    </source>
</reference>